<dbReference type="OrthoDB" id="10260285at2759"/>
<evidence type="ECO:0000256" key="1">
    <source>
        <dbReference type="ARBA" id="ARBA00004123"/>
    </source>
</evidence>
<dbReference type="Proteomes" id="UP000053259">
    <property type="component" value="Unassembled WGS sequence"/>
</dbReference>
<dbReference type="EMBL" id="KN847531">
    <property type="protein sequence ID" value="KIW08431.1"/>
    <property type="molecule type" value="Genomic_DNA"/>
</dbReference>
<dbReference type="Pfam" id="PF03985">
    <property type="entry name" value="Paf1"/>
    <property type="match status" value="1"/>
</dbReference>
<gene>
    <name evidence="5" type="ORF">PV09_01334</name>
</gene>
<dbReference type="FunCoup" id="A0A0D1Y050">
    <property type="interactions" value="295"/>
</dbReference>
<reference evidence="5 6" key="1">
    <citation type="submission" date="2015-01" db="EMBL/GenBank/DDBJ databases">
        <title>The Genome Sequence of Ochroconis gallopava CBS43764.</title>
        <authorList>
            <consortium name="The Broad Institute Genomics Platform"/>
            <person name="Cuomo C."/>
            <person name="de Hoog S."/>
            <person name="Gorbushina A."/>
            <person name="Stielow B."/>
            <person name="Teixiera M."/>
            <person name="Abouelleil A."/>
            <person name="Chapman S.B."/>
            <person name="Priest M."/>
            <person name="Young S.K."/>
            <person name="Wortman J."/>
            <person name="Nusbaum C."/>
            <person name="Birren B."/>
        </authorList>
    </citation>
    <scope>NUCLEOTIDE SEQUENCE [LARGE SCALE GENOMIC DNA]</scope>
    <source>
        <strain evidence="5 6">CBS 43764</strain>
    </source>
</reference>
<dbReference type="GO" id="GO:0016593">
    <property type="term" value="C:Cdc73/Paf1 complex"/>
    <property type="evidence" value="ECO:0007669"/>
    <property type="project" value="InterPro"/>
</dbReference>
<dbReference type="InParanoid" id="A0A0D1Y050"/>
<comment type="similarity">
    <text evidence="2">Belongs to the PAF1 family.</text>
</comment>
<organism evidence="5 6">
    <name type="scientific">Verruconis gallopava</name>
    <dbReference type="NCBI Taxonomy" id="253628"/>
    <lineage>
        <taxon>Eukaryota</taxon>
        <taxon>Fungi</taxon>
        <taxon>Dikarya</taxon>
        <taxon>Ascomycota</taxon>
        <taxon>Pezizomycotina</taxon>
        <taxon>Dothideomycetes</taxon>
        <taxon>Pleosporomycetidae</taxon>
        <taxon>Venturiales</taxon>
        <taxon>Sympoventuriaceae</taxon>
        <taxon>Verruconis</taxon>
    </lineage>
</organism>
<evidence type="ECO:0000256" key="2">
    <source>
        <dbReference type="ARBA" id="ARBA00007560"/>
    </source>
</evidence>
<proteinExistence type="inferred from homology"/>
<evidence type="ECO:0000256" key="3">
    <source>
        <dbReference type="ARBA" id="ARBA00023242"/>
    </source>
</evidence>
<evidence type="ECO:0000313" key="6">
    <source>
        <dbReference type="Proteomes" id="UP000053259"/>
    </source>
</evidence>
<dbReference type="AlphaFoldDB" id="A0A0D1Y050"/>
<dbReference type="STRING" id="253628.A0A0D1Y050"/>
<protein>
    <recommendedName>
        <fullName evidence="7">Paf1-domain-containing protein</fullName>
    </recommendedName>
</protein>
<dbReference type="GO" id="GO:0000993">
    <property type="term" value="F:RNA polymerase II complex binding"/>
    <property type="evidence" value="ECO:0007669"/>
    <property type="project" value="TreeGrafter"/>
</dbReference>
<dbReference type="GO" id="GO:0006368">
    <property type="term" value="P:transcription elongation by RNA polymerase II"/>
    <property type="evidence" value="ECO:0007669"/>
    <property type="project" value="InterPro"/>
</dbReference>
<dbReference type="GO" id="GO:0003682">
    <property type="term" value="F:chromatin binding"/>
    <property type="evidence" value="ECO:0007669"/>
    <property type="project" value="TreeGrafter"/>
</dbReference>
<keyword evidence="3" id="KW-0539">Nucleus</keyword>
<dbReference type="GeneID" id="27309307"/>
<dbReference type="HOGENOM" id="CLU_021991_1_1_1"/>
<dbReference type="VEuPathDB" id="FungiDB:PV09_01334"/>
<dbReference type="InterPro" id="IPR007133">
    <property type="entry name" value="RNA_pol_II-assoc_Paf1"/>
</dbReference>
<name>A0A0D1Y050_9PEZI</name>
<dbReference type="PANTHER" id="PTHR23188">
    <property type="entry name" value="RNA POLYMERASE II-ASSOCIATED FACTOR 1 HOMOLOG"/>
    <property type="match status" value="1"/>
</dbReference>
<dbReference type="PANTHER" id="PTHR23188:SF12">
    <property type="entry name" value="RNA POLYMERASE II-ASSOCIATED FACTOR 1 HOMOLOG"/>
    <property type="match status" value="1"/>
</dbReference>
<evidence type="ECO:0000313" key="5">
    <source>
        <dbReference type="EMBL" id="KIW08431.1"/>
    </source>
</evidence>
<sequence>MSRPGHPHVHQDYLARIRYSNALPPPPFYPKFLDIPNTGLSSGLYTSPNYASRLAREQPLNIEADAELGMPIDLVGIEGVFQGDERKIMFDEHPAPLHPKDRELLRPLNALGKPAASTNAVSFLRRTEYISSSSTVNKTPKTNVLMAGRNANRNRPKQPANKDDPISILRGIVKGFDIANPADVYTGEDSQSQLRGARPTEEEKKAWKAPVHPTKPSLKLLDSYPILPDLDSFPDTGNYVLIKYQNNPSDITSHYDQRLDVALIRPLQHTPDEEAAYEEKVALARTDPSRPKPLPEFRYDVLIPESTDSVPAIKRKFSTEDPKNDSEDLYDYENPETGRRAFRYKRLRQYETYQQAGNPDDPWNDSVALVLNDGESGSRLKKGAYIYPIVQRTSIRPVRPVKTTMGVMARATVRHEDEEETVHGMEVCVRGLNENEMERISEYRAKYDTLGA</sequence>
<evidence type="ECO:0008006" key="7">
    <source>
        <dbReference type="Google" id="ProtNLM"/>
    </source>
</evidence>
<accession>A0A0D1Y050</accession>
<evidence type="ECO:0000256" key="4">
    <source>
        <dbReference type="SAM" id="MobiDB-lite"/>
    </source>
</evidence>
<feature type="region of interest" description="Disordered" evidence="4">
    <location>
        <begin position="183"/>
        <end position="210"/>
    </location>
</feature>
<comment type="subcellular location">
    <subcellularLocation>
        <location evidence="1">Nucleus</location>
    </subcellularLocation>
</comment>
<keyword evidence="6" id="KW-1185">Reference proteome</keyword>
<dbReference type="RefSeq" id="XP_016218300.1">
    <property type="nucleotide sequence ID" value="XM_016354205.1"/>
</dbReference>